<feature type="transmembrane region" description="Helical" evidence="7">
    <location>
        <begin position="6"/>
        <end position="28"/>
    </location>
</feature>
<comment type="subcellular location">
    <subcellularLocation>
        <location evidence="1">Membrane</location>
    </subcellularLocation>
</comment>
<keyword evidence="2 7" id="KW-0812">Transmembrane</keyword>
<evidence type="ECO:0000313" key="9">
    <source>
        <dbReference type="Proteomes" id="UP000515121"/>
    </source>
</evidence>
<feature type="region of interest" description="Disordered" evidence="6">
    <location>
        <begin position="722"/>
        <end position="754"/>
    </location>
</feature>
<feature type="domain" description="GTD-binding" evidence="8">
    <location>
        <begin position="279"/>
        <end position="377"/>
    </location>
</feature>
<keyword evidence="3 7" id="KW-1133">Transmembrane helix</keyword>
<reference evidence="10" key="1">
    <citation type="submission" date="2025-08" db="UniProtKB">
        <authorList>
            <consortium name="RefSeq"/>
        </authorList>
    </citation>
    <scope>IDENTIFICATION</scope>
    <source>
        <tissue evidence="10">Fruit stalk</tissue>
    </source>
</reference>
<accession>A0A6P5X384</accession>
<feature type="region of interest" description="Disordered" evidence="6">
    <location>
        <begin position="584"/>
        <end position="603"/>
    </location>
</feature>
<dbReference type="RefSeq" id="XP_022722296.1">
    <property type="nucleotide sequence ID" value="XM_022866561.1"/>
</dbReference>
<dbReference type="InterPro" id="IPR007656">
    <property type="entry name" value="GTD-bd"/>
</dbReference>
<evidence type="ECO:0000256" key="7">
    <source>
        <dbReference type="SAM" id="Phobius"/>
    </source>
</evidence>
<dbReference type="Proteomes" id="UP000515121">
    <property type="component" value="Unplaced"/>
</dbReference>
<proteinExistence type="predicted"/>
<dbReference type="GO" id="GO:0016020">
    <property type="term" value="C:membrane"/>
    <property type="evidence" value="ECO:0007669"/>
    <property type="project" value="UniProtKB-SubCell"/>
</dbReference>
<evidence type="ECO:0000256" key="1">
    <source>
        <dbReference type="ARBA" id="ARBA00004370"/>
    </source>
</evidence>
<evidence type="ECO:0000256" key="5">
    <source>
        <dbReference type="SAM" id="Coils"/>
    </source>
</evidence>
<keyword evidence="9" id="KW-1185">Reference proteome</keyword>
<dbReference type="PROSITE" id="PS51775">
    <property type="entry name" value="GTD_BINDING"/>
    <property type="match status" value="1"/>
</dbReference>
<protein>
    <submittedName>
        <fullName evidence="10">Uncharacterized protein LOC111279603</fullName>
    </submittedName>
</protein>
<evidence type="ECO:0000256" key="2">
    <source>
        <dbReference type="ARBA" id="ARBA00022692"/>
    </source>
</evidence>
<keyword evidence="4 7" id="KW-0472">Membrane</keyword>
<dbReference type="PANTHER" id="PTHR31422:SF3">
    <property type="entry name" value="GTD-BINDING DOMAIN-CONTAINING PROTEIN"/>
    <property type="match status" value="1"/>
</dbReference>
<name>A0A6P5X384_DURZI</name>
<organism evidence="9 10">
    <name type="scientific">Durio zibethinus</name>
    <name type="common">Durian</name>
    <dbReference type="NCBI Taxonomy" id="66656"/>
    <lineage>
        <taxon>Eukaryota</taxon>
        <taxon>Viridiplantae</taxon>
        <taxon>Streptophyta</taxon>
        <taxon>Embryophyta</taxon>
        <taxon>Tracheophyta</taxon>
        <taxon>Spermatophyta</taxon>
        <taxon>Magnoliopsida</taxon>
        <taxon>eudicotyledons</taxon>
        <taxon>Gunneridae</taxon>
        <taxon>Pentapetalae</taxon>
        <taxon>rosids</taxon>
        <taxon>malvids</taxon>
        <taxon>Malvales</taxon>
        <taxon>Malvaceae</taxon>
        <taxon>Helicteroideae</taxon>
        <taxon>Durio</taxon>
    </lineage>
</organism>
<dbReference type="KEGG" id="dzi:111279603"/>
<sequence length="754" mass="84778">MACNVINSWTFAGLVGAFLDLSIAYLLLCGSTLAYLASKILGLFGFSLPCPCNGLFGYPDNNICFQAMLVNDPSLKISSVQSSVKKKLPFDSIWSNHYDDDAEEEEQERHYSKSNLAKWKKNVEMEGEAETSSGSSKAKKSFVGEKEGSFGVLRKWKGFGSQRTRVGLRRRKRAGSGHRGKVLSFSYDSLVTITTPTGFNSSAIVGKLGNDMPEGSNTSVNSEDGRETLKEIGLSKGGSLRFEMDDDPFAENKPIEKELTLAEFECLTPNQDFNGSDKNAIRILEQALDEEHAARTALYLELEKERSAAATAADEAMAMILRLQEEKAAIEMEARQYQRMIEEKSAYDAEEMNILKEILLRREREKHFLEEEVEAYKQMVFGEEQLDTDMYVIAATQEQRTSIKEPLLMLQQISEPVGEDKAKINSDFSKYEITSMESPNHTLAFGKELPVPELNEDAGSLNSSFEKNYAHLFRSDDEINQEFKEKGMASKNKNLNHQERHVLSNQSTTPWGSDLHEKAINPEVEEDEQSGETTLCQHLTPKTTEAKIIFPYNNEKMEKHGEDFHGLDSVIDCHVLDVHVINNESNTNNEGSENKSEKKSISVTSNLPRTLDNLTIGGLAIVPDRKRNSLDRSVGLPPIGPSRVKSLPPISRRNSMSAFDYERLKIDNEVGWLRERLKIVQQGREKLNFPAGHREKEQVQLQILENIASQLQEIRQLTEPGKALRQASLPPPSSKVMSKKRHRRAAPLGMFRSI</sequence>
<dbReference type="AlphaFoldDB" id="A0A6P5X384"/>
<keyword evidence="5" id="KW-0175">Coiled coil</keyword>
<dbReference type="GO" id="GO:0080115">
    <property type="term" value="F:myosin XI tail binding"/>
    <property type="evidence" value="ECO:0007669"/>
    <property type="project" value="UniProtKB-ARBA"/>
</dbReference>
<feature type="coiled-coil region" evidence="5">
    <location>
        <begin position="313"/>
        <end position="379"/>
    </location>
</feature>
<evidence type="ECO:0000256" key="3">
    <source>
        <dbReference type="ARBA" id="ARBA00022989"/>
    </source>
</evidence>
<evidence type="ECO:0000256" key="6">
    <source>
        <dbReference type="SAM" id="MobiDB-lite"/>
    </source>
</evidence>
<evidence type="ECO:0000313" key="10">
    <source>
        <dbReference type="RefSeq" id="XP_022722296.1"/>
    </source>
</evidence>
<dbReference type="Pfam" id="PF04576">
    <property type="entry name" value="Zein-binding"/>
    <property type="match status" value="1"/>
</dbReference>
<dbReference type="OrthoDB" id="1933744at2759"/>
<dbReference type="PANTHER" id="PTHR31422">
    <property type="entry name" value="BNAANNG28530D PROTEIN"/>
    <property type="match status" value="1"/>
</dbReference>
<evidence type="ECO:0000259" key="8">
    <source>
        <dbReference type="PROSITE" id="PS51775"/>
    </source>
</evidence>
<evidence type="ECO:0000256" key="4">
    <source>
        <dbReference type="ARBA" id="ARBA00023136"/>
    </source>
</evidence>
<gene>
    <name evidence="10" type="primary">LOC111279603</name>
</gene>
<dbReference type="GeneID" id="111279603"/>